<dbReference type="InterPro" id="IPR036390">
    <property type="entry name" value="WH_DNA-bd_sf"/>
</dbReference>
<dbReference type="GO" id="GO:0000976">
    <property type="term" value="F:transcription cis-regulatory region binding"/>
    <property type="evidence" value="ECO:0007669"/>
    <property type="project" value="TreeGrafter"/>
</dbReference>
<accession>A0A1F7H2C3</accession>
<dbReference type="GO" id="GO:0045892">
    <property type="term" value="P:negative regulation of DNA-templated transcription"/>
    <property type="evidence" value="ECO:0007669"/>
    <property type="project" value="TreeGrafter"/>
</dbReference>
<reference evidence="9 10" key="1">
    <citation type="journal article" date="2016" name="Nat. Commun.">
        <title>Thousands of microbial genomes shed light on interconnected biogeochemical processes in an aquifer system.</title>
        <authorList>
            <person name="Anantharaman K."/>
            <person name="Brown C.T."/>
            <person name="Hug L.A."/>
            <person name="Sharon I."/>
            <person name="Castelle C.J."/>
            <person name="Probst A.J."/>
            <person name="Thomas B.C."/>
            <person name="Singh A."/>
            <person name="Wilkins M.J."/>
            <person name="Karaoz U."/>
            <person name="Brodie E.L."/>
            <person name="Williams K.H."/>
            <person name="Hubbard S.S."/>
            <person name="Banfield J.F."/>
        </authorList>
    </citation>
    <scope>NUCLEOTIDE SEQUENCE [LARGE SCALE GENOMIC DNA]</scope>
</reference>
<evidence type="ECO:0000256" key="2">
    <source>
        <dbReference type="ARBA" id="ARBA00022491"/>
    </source>
</evidence>
<feature type="binding site" evidence="7">
    <location>
        <position position="90"/>
    </location>
    <ligand>
        <name>Zn(2+)</name>
        <dbReference type="ChEBI" id="CHEBI:29105"/>
    </ligand>
</feature>
<name>A0A1F7H2C3_9BACT</name>
<proteinExistence type="inferred from homology"/>
<keyword evidence="4" id="KW-0805">Transcription regulation</keyword>
<comment type="caution">
    <text evidence="9">The sequence shown here is derived from an EMBL/GenBank/DDBJ whole genome shotgun (WGS) entry which is preliminary data.</text>
</comment>
<evidence type="ECO:0000313" key="10">
    <source>
        <dbReference type="Proteomes" id="UP000177913"/>
    </source>
</evidence>
<dbReference type="Pfam" id="PF01475">
    <property type="entry name" value="FUR"/>
    <property type="match status" value="1"/>
</dbReference>
<keyword evidence="3 7" id="KW-0862">Zinc</keyword>
<dbReference type="GO" id="GO:0008270">
    <property type="term" value="F:zinc ion binding"/>
    <property type="evidence" value="ECO:0007669"/>
    <property type="project" value="TreeGrafter"/>
</dbReference>
<feature type="binding site" evidence="8">
    <location>
        <position position="81"/>
    </location>
    <ligand>
        <name>Fe cation</name>
        <dbReference type="ChEBI" id="CHEBI:24875"/>
    </ligand>
</feature>
<feature type="binding site" evidence="8">
    <location>
        <position position="119"/>
    </location>
    <ligand>
        <name>Fe cation</name>
        <dbReference type="ChEBI" id="CHEBI:24875"/>
    </ligand>
</feature>
<keyword evidence="6" id="KW-0804">Transcription</keyword>
<evidence type="ECO:0000256" key="7">
    <source>
        <dbReference type="PIRSR" id="PIRSR602481-1"/>
    </source>
</evidence>
<keyword evidence="8" id="KW-0408">Iron</keyword>
<dbReference type="EMBL" id="MFZO01000010">
    <property type="protein sequence ID" value="OGK25419.1"/>
    <property type="molecule type" value="Genomic_DNA"/>
</dbReference>
<evidence type="ECO:0000313" key="9">
    <source>
        <dbReference type="EMBL" id="OGK25419.1"/>
    </source>
</evidence>
<protein>
    <recommendedName>
        <fullName evidence="11">Transcriptional repressor</fullName>
    </recommendedName>
</protein>
<evidence type="ECO:0000256" key="5">
    <source>
        <dbReference type="ARBA" id="ARBA00023125"/>
    </source>
</evidence>
<feature type="binding site" evidence="7">
    <location>
        <position position="127"/>
    </location>
    <ligand>
        <name>Zn(2+)</name>
        <dbReference type="ChEBI" id="CHEBI:29105"/>
    </ligand>
</feature>
<dbReference type="InterPro" id="IPR036388">
    <property type="entry name" value="WH-like_DNA-bd_sf"/>
</dbReference>
<evidence type="ECO:0000256" key="3">
    <source>
        <dbReference type="ARBA" id="ARBA00022833"/>
    </source>
</evidence>
<dbReference type="InterPro" id="IPR002481">
    <property type="entry name" value="FUR"/>
</dbReference>
<comment type="cofactor">
    <cofactor evidence="8">
        <name>Mn(2+)</name>
        <dbReference type="ChEBI" id="CHEBI:29035"/>
    </cofactor>
    <cofactor evidence="8">
        <name>Fe(2+)</name>
        <dbReference type="ChEBI" id="CHEBI:29033"/>
    </cofactor>
    <text evidence="8">Binds 1 Mn(2+) or Fe(2+) ion per subunit.</text>
</comment>
<dbReference type="GO" id="GO:1900376">
    <property type="term" value="P:regulation of secondary metabolite biosynthetic process"/>
    <property type="evidence" value="ECO:0007669"/>
    <property type="project" value="TreeGrafter"/>
</dbReference>
<evidence type="ECO:0000256" key="6">
    <source>
        <dbReference type="ARBA" id="ARBA00023163"/>
    </source>
</evidence>
<dbReference type="PANTHER" id="PTHR33202:SF7">
    <property type="entry name" value="FERRIC UPTAKE REGULATION PROTEIN"/>
    <property type="match status" value="1"/>
</dbReference>
<comment type="similarity">
    <text evidence="1">Belongs to the Fur family.</text>
</comment>
<dbReference type="PANTHER" id="PTHR33202">
    <property type="entry name" value="ZINC UPTAKE REGULATION PROTEIN"/>
    <property type="match status" value="1"/>
</dbReference>
<evidence type="ECO:0000256" key="8">
    <source>
        <dbReference type="PIRSR" id="PIRSR602481-2"/>
    </source>
</evidence>
<sequence length="133" mass="15748">MNAFDKLRSKGHRITNQRENILQKIKHHPQTVEQIHEELEDKVDLASVYRAVKLFVKNGVVREVNLNDGKKRYELIDEKNHHHHFVCNNCRSIKDVSSRLEDRMIEDFRMSTNLKIEDHSIQLFGLCQNCIDL</sequence>
<evidence type="ECO:0008006" key="11">
    <source>
        <dbReference type="Google" id="ProtNLM"/>
    </source>
</evidence>
<dbReference type="AlphaFoldDB" id="A0A1F7H2C3"/>
<keyword evidence="5" id="KW-0238">DNA-binding</keyword>
<feature type="binding site" evidence="7">
    <location>
        <position position="87"/>
    </location>
    <ligand>
        <name>Zn(2+)</name>
        <dbReference type="ChEBI" id="CHEBI:29105"/>
    </ligand>
</feature>
<dbReference type="SUPFAM" id="SSF46785">
    <property type="entry name" value="Winged helix' DNA-binding domain"/>
    <property type="match status" value="1"/>
</dbReference>
<keyword evidence="2" id="KW-0678">Repressor</keyword>
<evidence type="ECO:0000256" key="4">
    <source>
        <dbReference type="ARBA" id="ARBA00023015"/>
    </source>
</evidence>
<dbReference type="CDD" id="cd07153">
    <property type="entry name" value="Fur_like"/>
    <property type="match status" value="1"/>
</dbReference>
<dbReference type="Gene3D" id="3.30.1490.190">
    <property type="match status" value="1"/>
</dbReference>
<gene>
    <name evidence="9" type="ORF">A3C25_01260</name>
</gene>
<organism evidence="9 10">
    <name type="scientific">Candidatus Roizmanbacteria bacterium RIFCSPHIGHO2_02_FULL_38_11</name>
    <dbReference type="NCBI Taxonomy" id="1802039"/>
    <lineage>
        <taxon>Bacteria</taxon>
        <taxon>Candidatus Roizmaniibacteriota</taxon>
    </lineage>
</organism>
<dbReference type="GO" id="GO:0003700">
    <property type="term" value="F:DNA-binding transcription factor activity"/>
    <property type="evidence" value="ECO:0007669"/>
    <property type="project" value="InterPro"/>
</dbReference>
<feature type="binding site" evidence="7">
    <location>
        <position position="130"/>
    </location>
    <ligand>
        <name>Zn(2+)</name>
        <dbReference type="ChEBI" id="CHEBI:29105"/>
    </ligand>
</feature>
<dbReference type="Gene3D" id="1.10.10.10">
    <property type="entry name" value="Winged helix-like DNA-binding domain superfamily/Winged helix DNA-binding domain"/>
    <property type="match status" value="1"/>
</dbReference>
<comment type="cofactor">
    <cofactor evidence="7">
        <name>Zn(2+)</name>
        <dbReference type="ChEBI" id="CHEBI:29105"/>
    </cofactor>
    <text evidence="7">Binds 1 zinc ion per subunit.</text>
</comment>
<dbReference type="Proteomes" id="UP000177913">
    <property type="component" value="Unassembled WGS sequence"/>
</dbReference>
<keyword evidence="7" id="KW-0479">Metal-binding</keyword>
<evidence type="ECO:0000256" key="1">
    <source>
        <dbReference type="ARBA" id="ARBA00007957"/>
    </source>
</evidence>
<dbReference type="InterPro" id="IPR043135">
    <property type="entry name" value="Fur_C"/>
</dbReference>